<gene>
    <name evidence="3" type="ORF">AARE701A_LOCUS16698</name>
</gene>
<keyword evidence="4" id="KW-1185">Reference proteome</keyword>
<evidence type="ECO:0000256" key="1">
    <source>
        <dbReference type="ARBA" id="ARBA00022737"/>
    </source>
</evidence>
<name>A0A8S2AR91_ARAAE</name>
<dbReference type="PANTHER" id="PTHR32410">
    <property type="entry name" value="CYSTEINE/HISTIDINE-RICH C1 DOMAIN FAMILY PROTEIN"/>
    <property type="match status" value="1"/>
</dbReference>
<evidence type="ECO:0000313" key="3">
    <source>
        <dbReference type="EMBL" id="CAE6133020.1"/>
    </source>
</evidence>
<proteinExistence type="predicted"/>
<dbReference type="PANTHER" id="PTHR32410:SF154">
    <property type="entry name" value="CHP-RICH ZINC FINGER PROTEIN-LIKE-RELATED"/>
    <property type="match status" value="1"/>
</dbReference>
<dbReference type="SUPFAM" id="SSF57889">
    <property type="entry name" value="Cysteine-rich domain"/>
    <property type="match status" value="2"/>
</dbReference>
<keyword evidence="1" id="KW-0677">Repeat</keyword>
<dbReference type="InterPro" id="IPR046349">
    <property type="entry name" value="C1-like_sf"/>
</dbReference>
<protein>
    <recommendedName>
        <fullName evidence="2">DC1 domain-containing protein</fullName>
    </recommendedName>
</protein>
<dbReference type="Proteomes" id="UP000682877">
    <property type="component" value="Chromosome 6"/>
</dbReference>
<evidence type="ECO:0000313" key="4">
    <source>
        <dbReference type="Proteomes" id="UP000682877"/>
    </source>
</evidence>
<dbReference type="EMBL" id="LR999456">
    <property type="protein sequence ID" value="CAE6133020.1"/>
    <property type="molecule type" value="Genomic_DNA"/>
</dbReference>
<organism evidence="3 4">
    <name type="scientific">Arabidopsis arenosa</name>
    <name type="common">Sand rock-cress</name>
    <name type="synonym">Cardaminopsis arenosa</name>
    <dbReference type="NCBI Taxonomy" id="38785"/>
    <lineage>
        <taxon>Eukaryota</taxon>
        <taxon>Viridiplantae</taxon>
        <taxon>Streptophyta</taxon>
        <taxon>Embryophyta</taxon>
        <taxon>Tracheophyta</taxon>
        <taxon>Spermatophyta</taxon>
        <taxon>Magnoliopsida</taxon>
        <taxon>eudicotyledons</taxon>
        <taxon>Gunneridae</taxon>
        <taxon>Pentapetalae</taxon>
        <taxon>rosids</taxon>
        <taxon>malvids</taxon>
        <taxon>Brassicales</taxon>
        <taxon>Brassicaceae</taxon>
        <taxon>Camelineae</taxon>
        <taxon>Arabidopsis</taxon>
    </lineage>
</organism>
<sequence length="238" mass="27430">MESEGVSLPLIHNHVMTPWNDLREGDCCGRFEAISDGYYCEICDFFLHKKCGESSEYLDHPSHSVHTLQLQIKPGHVCDLCDRDIVNLCYNCEICDFDVDLYCATNPPPDFIDMSETHQHKLTLLKDKELNQFNCNAKCGELGYGFPYKCHECDLNFHLDCVWNPSEAKHSSERYQRLRGKLVSFLEENVLWIRVNLLNATNVAKQRSGNKFVENANKRAPNYIVIVAAKHLFLIRIT</sequence>
<feature type="domain" description="DC1" evidence="2">
    <location>
        <begin position="117"/>
        <end position="162"/>
    </location>
</feature>
<dbReference type="InterPro" id="IPR004146">
    <property type="entry name" value="DC1"/>
</dbReference>
<accession>A0A8S2AR91</accession>
<reference evidence="3" key="1">
    <citation type="submission" date="2021-01" db="EMBL/GenBank/DDBJ databases">
        <authorList>
            <person name="Bezrukov I."/>
        </authorList>
    </citation>
    <scope>NUCLEOTIDE SEQUENCE</scope>
</reference>
<dbReference type="Pfam" id="PF03107">
    <property type="entry name" value="C1_2"/>
    <property type="match status" value="2"/>
</dbReference>
<feature type="domain" description="DC1" evidence="2">
    <location>
        <begin position="61"/>
        <end position="104"/>
    </location>
</feature>
<dbReference type="InterPro" id="IPR053192">
    <property type="entry name" value="Vacuole_Formation_Reg"/>
</dbReference>
<dbReference type="AlphaFoldDB" id="A0A8S2AR91"/>
<evidence type="ECO:0000259" key="2">
    <source>
        <dbReference type="Pfam" id="PF03107"/>
    </source>
</evidence>